<name>A0ABT8RH26_9BACT</name>
<reference evidence="3" key="1">
    <citation type="submission" date="2023-07" db="EMBL/GenBank/DDBJ databases">
        <title>The genome sequence of Rhodocytophaga aerolata KACC 12507.</title>
        <authorList>
            <person name="Zhang X."/>
        </authorList>
    </citation>
    <scope>NUCLEOTIDE SEQUENCE</scope>
    <source>
        <strain evidence="3">KACC 12507</strain>
    </source>
</reference>
<dbReference type="Pfam" id="PF00072">
    <property type="entry name" value="Response_reg"/>
    <property type="match status" value="1"/>
</dbReference>
<evidence type="ECO:0000313" key="4">
    <source>
        <dbReference type="Proteomes" id="UP001168528"/>
    </source>
</evidence>
<dbReference type="PANTHER" id="PTHR44520:SF1">
    <property type="entry name" value="TWO-COMPONENT SYSTEM REGULATORY PROTEIN"/>
    <property type="match status" value="1"/>
</dbReference>
<comment type="caution">
    <text evidence="3">The sequence shown here is derived from an EMBL/GenBank/DDBJ whole genome shotgun (WGS) entry which is preliminary data.</text>
</comment>
<feature type="domain" description="Response regulatory" evidence="2">
    <location>
        <begin position="8"/>
        <end position="136"/>
    </location>
</feature>
<dbReference type="InterPro" id="IPR011006">
    <property type="entry name" value="CheY-like_superfamily"/>
</dbReference>
<dbReference type="CDD" id="cd17557">
    <property type="entry name" value="REC_Rcp-like"/>
    <property type="match status" value="1"/>
</dbReference>
<dbReference type="InterPro" id="IPR052893">
    <property type="entry name" value="TCS_response_regulator"/>
</dbReference>
<evidence type="ECO:0000313" key="3">
    <source>
        <dbReference type="EMBL" id="MDO1451412.1"/>
    </source>
</evidence>
<organism evidence="3 4">
    <name type="scientific">Rhodocytophaga aerolata</name>
    <dbReference type="NCBI Taxonomy" id="455078"/>
    <lineage>
        <taxon>Bacteria</taxon>
        <taxon>Pseudomonadati</taxon>
        <taxon>Bacteroidota</taxon>
        <taxon>Cytophagia</taxon>
        <taxon>Cytophagales</taxon>
        <taxon>Rhodocytophagaceae</taxon>
        <taxon>Rhodocytophaga</taxon>
    </lineage>
</organism>
<proteinExistence type="predicted"/>
<keyword evidence="1" id="KW-0597">Phosphoprotein</keyword>
<evidence type="ECO:0000259" key="2">
    <source>
        <dbReference type="PROSITE" id="PS50110"/>
    </source>
</evidence>
<dbReference type="PROSITE" id="PS50110">
    <property type="entry name" value="RESPONSE_REGULATORY"/>
    <property type="match status" value="1"/>
</dbReference>
<evidence type="ECO:0000256" key="1">
    <source>
        <dbReference type="PROSITE-ProRule" id="PRU00169"/>
    </source>
</evidence>
<dbReference type="SMART" id="SM00448">
    <property type="entry name" value="REC"/>
    <property type="match status" value="1"/>
</dbReference>
<dbReference type="Proteomes" id="UP001168528">
    <property type="component" value="Unassembled WGS sequence"/>
</dbReference>
<feature type="modified residue" description="4-aspartylphosphate" evidence="1">
    <location>
        <position position="69"/>
    </location>
</feature>
<dbReference type="InterPro" id="IPR001789">
    <property type="entry name" value="Sig_transdc_resp-reg_receiver"/>
</dbReference>
<dbReference type="PANTHER" id="PTHR44520">
    <property type="entry name" value="RESPONSE REGULATOR RCP1-RELATED"/>
    <property type="match status" value="1"/>
</dbReference>
<accession>A0ABT8RH26</accession>
<keyword evidence="4" id="KW-1185">Reference proteome</keyword>
<dbReference type="SUPFAM" id="SSF52172">
    <property type="entry name" value="CheY-like"/>
    <property type="match status" value="1"/>
</dbReference>
<dbReference type="EMBL" id="JAUKPO010000058">
    <property type="protein sequence ID" value="MDO1451412.1"/>
    <property type="molecule type" value="Genomic_DNA"/>
</dbReference>
<gene>
    <name evidence="3" type="ORF">Q0590_34375</name>
</gene>
<protein>
    <submittedName>
        <fullName evidence="3">Response regulator</fullName>
    </submittedName>
</protein>
<dbReference type="Gene3D" id="3.40.50.2300">
    <property type="match status" value="1"/>
</dbReference>
<sequence length="148" mass="16755">MEKTHTKKILLVEDSEEDYTATLRAFAKSAIENPVFRCSDGDEVLDYLYRQNQFKDLVGSPYPVLILLDLNLPATDGKTVLSQIKQDEALKKIPVVILSTSRNQADVNDCYLLGASSYIVKEADFDLFTQTIQAFKQYWLKTALLPES</sequence>
<dbReference type="RefSeq" id="WP_302042210.1">
    <property type="nucleotide sequence ID" value="NZ_JAUKPO010000058.1"/>
</dbReference>